<keyword evidence="2" id="KW-1185">Reference proteome</keyword>
<gene>
    <name evidence="1" type="ORF">PX52LOC_06334</name>
</gene>
<sequence length="61" mass="6798">MPPTTEVILPEPDVLRSRIEGLDSEANQLRKLLRLVLRIRAGQSDSTSPRHEANLAATHLN</sequence>
<name>A0A5C1ANG1_9BACT</name>
<accession>A0A5C1ANG1</accession>
<dbReference type="KEGG" id="lrs:PX52LOC_06334"/>
<evidence type="ECO:0000313" key="2">
    <source>
        <dbReference type="Proteomes" id="UP000324974"/>
    </source>
</evidence>
<dbReference type="AlphaFoldDB" id="A0A5C1ANG1"/>
<proteinExistence type="predicted"/>
<organism evidence="1 2">
    <name type="scientific">Limnoglobus roseus</name>
    <dbReference type="NCBI Taxonomy" id="2598579"/>
    <lineage>
        <taxon>Bacteria</taxon>
        <taxon>Pseudomonadati</taxon>
        <taxon>Planctomycetota</taxon>
        <taxon>Planctomycetia</taxon>
        <taxon>Gemmatales</taxon>
        <taxon>Gemmataceae</taxon>
        <taxon>Limnoglobus</taxon>
    </lineage>
</organism>
<reference evidence="2" key="1">
    <citation type="submission" date="2019-08" db="EMBL/GenBank/DDBJ databases">
        <title>Limnoglobus roseus gen. nov., sp. nov., a novel freshwater planctomycete with a giant genome from the family Gemmataceae.</title>
        <authorList>
            <person name="Kulichevskaya I.S."/>
            <person name="Naumoff D.G."/>
            <person name="Miroshnikov K."/>
            <person name="Ivanova A."/>
            <person name="Philippov D.A."/>
            <person name="Hakobyan A."/>
            <person name="Rijpstra I.C."/>
            <person name="Sinninghe Damste J.S."/>
            <person name="Liesack W."/>
            <person name="Dedysh S.N."/>
        </authorList>
    </citation>
    <scope>NUCLEOTIDE SEQUENCE [LARGE SCALE GENOMIC DNA]</scope>
    <source>
        <strain evidence="2">PX52</strain>
    </source>
</reference>
<protein>
    <submittedName>
        <fullName evidence="1">Uncharacterized protein</fullName>
    </submittedName>
</protein>
<evidence type="ECO:0000313" key="1">
    <source>
        <dbReference type="EMBL" id="QEL19272.1"/>
    </source>
</evidence>
<dbReference type="RefSeq" id="WP_149113683.1">
    <property type="nucleotide sequence ID" value="NZ_CP042425.1"/>
</dbReference>
<dbReference type="Proteomes" id="UP000324974">
    <property type="component" value="Chromosome"/>
</dbReference>
<dbReference type="EMBL" id="CP042425">
    <property type="protein sequence ID" value="QEL19272.1"/>
    <property type="molecule type" value="Genomic_DNA"/>
</dbReference>